<reference evidence="1 2" key="1">
    <citation type="submission" date="2015-11" db="EMBL/GenBank/DDBJ databases">
        <title>Bacillus caseinolyticus sp nov.</title>
        <authorList>
            <person name="Dastager S.G."/>
            <person name="Mawlankar R."/>
        </authorList>
    </citation>
    <scope>NUCLEOTIDE SEQUENCE [LARGE SCALE GENOMIC DNA]</scope>
    <source>
        <strain evidence="1 2">SGD-V-76</strain>
    </source>
</reference>
<evidence type="ECO:0000313" key="1">
    <source>
        <dbReference type="EMBL" id="KSU88649.1"/>
    </source>
</evidence>
<dbReference type="AlphaFoldDB" id="A0A0V8JNM3"/>
<name>A0A0V8JNM3_9BACI</name>
<sequence length="628" mass="71958">MKFFRAKAFPSVSRKGWCVLFQHPFQTDKNGQKYPIVKRYLCDEQEEVDVLVEELNELLRIEEYWTSTVKGRAKARYDQRVVNAFYDEVDEPDTPTVNKSPDAYQISLIGEAQSGKTSIVRAVFGIHPAREKFPIRFRKASYDAVYEMTHSAAYEARVSFRSRQEVYENLEKSLIESALVYANGGTDYDLAFALVHGNPELHFEALFGEVPYGPRYFTEQASTAKSTKRVFQYVESIKSIASAVLEESKEVTEDFEQLFLQKAECRQLIETLLTCIERSFKEKCDFTWSYGIDDWPQFAFISTESRAHYFTALHRLTTEAEKADGASCYPLITSIHATIPSVKEQLIVIQDSRRGTSLYDQVKEADHIIYTHDASREIKIDTLKHLIAYGYGNKLQLLFTHAERLQGERYAEERAKKHRLSAAIQGCIQREEQVVATQLSYYLTAADVDLVSNLNRSDEDDHKLSEMVYVNQARTAQTQVGAELNPIYLSILAPPIITQAINHLHSSLPDDSDKTFHEELTSQLATALYYGFVTQPSGWSTSYHSATDRQRTFQAVATSLFSAVQAYVSDEVTSKDMKEWIAVQRTKGEEWGYYVKRFLQTKMNKEFERGLYYVVKHAVESHGGIFIH</sequence>
<dbReference type="EMBL" id="LNQP01000017">
    <property type="protein sequence ID" value="KSU88649.1"/>
    <property type="molecule type" value="Genomic_DNA"/>
</dbReference>
<dbReference type="Proteomes" id="UP000053681">
    <property type="component" value="Unassembled WGS sequence"/>
</dbReference>
<evidence type="ECO:0000313" key="2">
    <source>
        <dbReference type="Proteomes" id="UP000053681"/>
    </source>
</evidence>
<proteinExistence type="predicted"/>
<keyword evidence="2" id="KW-1185">Reference proteome</keyword>
<organism evidence="1 2">
    <name type="scientific">Priestia veravalensis</name>
    <dbReference type="NCBI Taxonomy" id="1414648"/>
    <lineage>
        <taxon>Bacteria</taxon>
        <taxon>Bacillati</taxon>
        <taxon>Bacillota</taxon>
        <taxon>Bacilli</taxon>
        <taxon>Bacillales</taxon>
        <taxon>Bacillaceae</taxon>
        <taxon>Priestia</taxon>
    </lineage>
</organism>
<comment type="caution">
    <text evidence="1">The sequence shown here is derived from an EMBL/GenBank/DDBJ whole genome shotgun (WGS) entry which is preliminary data.</text>
</comment>
<gene>
    <name evidence="1" type="ORF">AS180_06605</name>
</gene>
<accession>A0A0V8JNM3</accession>
<dbReference type="RefSeq" id="WP_025909269.1">
    <property type="nucleotide sequence ID" value="NZ_KQ758636.1"/>
</dbReference>
<protein>
    <submittedName>
        <fullName evidence="1">Uncharacterized protein</fullName>
    </submittedName>
</protein>